<dbReference type="FunFam" id="3.30.565.10:FF:000006">
    <property type="entry name" value="Sensor histidine kinase WalK"/>
    <property type="match status" value="1"/>
</dbReference>
<dbReference type="PROSITE" id="PS50109">
    <property type="entry name" value="HIS_KIN"/>
    <property type="match status" value="1"/>
</dbReference>
<comment type="catalytic activity">
    <reaction evidence="1">
        <text>ATP + protein L-histidine = ADP + protein N-phospho-L-histidine.</text>
        <dbReference type="EC" id="2.7.13.3"/>
    </reaction>
</comment>
<keyword evidence="3" id="KW-0597">Phosphoprotein</keyword>
<dbReference type="InterPro" id="IPR004358">
    <property type="entry name" value="Sig_transdc_His_kin-like_C"/>
</dbReference>
<dbReference type="PANTHER" id="PTHR43547:SF2">
    <property type="entry name" value="HYBRID SIGNAL TRANSDUCTION HISTIDINE KINASE C"/>
    <property type="match status" value="1"/>
</dbReference>
<dbReference type="InterPro" id="IPR003594">
    <property type="entry name" value="HATPase_dom"/>
</dbReference>
<dbReference type="STRING" id="425514.SAMN05443550_109130"/>
<reference evidence="8 9" key="1">
    <citation type="submission" date="2016-10" db="EMBL/GenBank/DDBJ databases">
        <authorList>
            <person name="de Groot N.N."/>
        </authorList>
    </citation>
    <scope>NUCLEOTIDE SEQUENCE [LARGE SCALE GENOMIC DNA]</scope>
    <source>
        <strain evidence="8 9">DSM 19033</strain>
    </source>
</reference>
<keyword evidence="5 8" id="KW-0418">Kinase</keyword>
<evidence type="ECO:0000256" key="6">
    <source>
        <dbReference type="SAM" id="Phobius"/>
    </source>
</evidence>
<feature type="transmembrane region" description="Helical" evidence="6">
    <location>
        <begin position="236"/>
        <end position="256"/>
    </location>
</feature>
<evidence type="ECO:0000256" key="5">
    <source>
        <dbReference type="ARBA" id="ARBA00022777"/>
    </source>
</evidence>
<evidence type="ECO:0000259" key="7">
    <source>
        <dbReference type="PROSITE" id="PS50109"/>
    </source>
</evidence>
<proteinExistence type="predicted"/>
<evidence type="ECO:0000256" key="1">
    <source>
        <dbReference type="ARBA" id="ARBA00000085"/>
    </source>
</evidence>
<dbReference type="SUPFAM" id="SSF47384">
    <property type="entry name" value="Homodimeric domain of signal transducing histidine kinase"/>
    <property type="match status" value="1"/>
</dbReference>
<dbReference type="SMART" id="SM00387">
    <property type="entry name" value="HATPase_c"/>
    <property type="match status" value="1"/>
</dbReference>
<accession>A0A1H4GAN2</accession>
<evidence type="ECO:0000256" key="2">
    <source>
        <dbReference type="ARBA" id="ARBA00012438"/>
    </source>
</evidence>
<dbReference type="Gene3D" id="3.30.565.10">
    <property type="entry name" value="Histidine kinase-like ATPase, C-terminal domain"/>
    <property type="match status" value="1"/>
</dbReference>
<dbReference type="Pfam" id="PF02518">
    <property type="entry name" value="HATPase_c"/>
    <property type="match status" value="1"/>
</dbReference>
<dbReference type="InterPro" id="IPR005467">
    <property type="entry name" value="His_kinase_dom"/>
</dbReference>
<dbReference type="InterPro" id="IPR003661">
    <property type="entry name" value="HisK_dim/P_dom"/>
</dbReference>
<dbReference type="InterPro" id="IPR036890">
    <property type="entry name" value="HATPase_C_sf"/>
</dbReference>
<dbReference type="InterPro" id="IPR036097">
    <property type="entry name" value="HisK_dim/P_sf"/>
</dbReference>
<keyword evidence="9" id="KW-1185">Reference proteome</keyword>
<gene>
    <name evidence="8" type="ORF">SAMN05443550_109130</name>
</gene>
<dbReference type="SUPFAM" id="SSF55874">
    <property type="entry name" value="ATPase domain of HSP90 chaperone/DNA topoisomerase II/histidine kinase"/>
    <property type="match status" value="1"/>
</dbReference>
<dbReference type="PANTHER" id="PTHR43547">
    <property type="entry name" value="TWO-COMPONENT HISTIDINE KINASE"/>
    <property type="match status" value="1"/>
</dbReference>
<evidence type="ECO:0000313" key="8">
    <source>
        <dbReference type="EMBL" id="SEB06070.1"/>
    </source>
</evidence>
<evidence type="ECO:0000256" key="4">
    <source>
        <dbReference type="ARBA" id="ARBA00022679"/>
    </source>
</evidence>
<evidence type="ECO:0000313" key="9">
    <source>
        <dbReference type="Proteomes" id="UP000198850"/>
    </source>
</evidence>
<sequence>MPVNYEDLSTMKWLRAKHTYTLIVLSLLLSTGLQFVWLQQLFLAQRKQLEQELEQVVSNASQLNIFSSLVSLSGPADQRRLKRFFLSPQWRLMRQAYDNMKMSGVKSTYSIFIRGDSTAVQMNMSLKDKPGKPGTYKKPVNAVGNMTAEQVMISDSISLITMKRRVTSELKKLGINQPGYDKIFEYPFTKVQKNTLPKGQEQVFASKLYSFNLQGTQRYQLVLAEINSIVWYRMRYYLVSSVLMILLTCMAFYFILRLLRNQQLYADARADFASNMTHEFKTPIATVSVALESITKYNLANDPETLQHYLDISQHELQRLNLMVEKVLHISQDNAGEQPLNLELYEVQAGLQQVINSMKLQLQKSHAGIRLVPSAEPCFVYGDPVHLTNIFYNLIDNAIKYAGDAFEMEISCEYQGNQVILTFKDNGRGIEKIHQDKVFERFYRITGAGDTHDVKGSGLGLHYVRQMVEKHRGMIRLKSEPGKGSTFIITLPAAT</sequence>
<organism evidence="8 9">
    <name type="scientific">Pedobacter hartonius</name>
    <dbReference type="NCBI Taxonomy" id="425514"/>
    <lineage>
        <taxon>Bacteria</taxon>
        <taxon>Pseudomonadati</taxon>
        <taxon>Bacteroidota</taxon>
        <taxon>Sphingobacteriia</taxon>
        <taxon>Sphingobacteriales</taxon>
        <taxon>Sphingobacteriaceae</taxon>
        <taxon>Pedobacter</taxon>
    </lineage>
</organism>
<dbReference type="Proteomes" id="UP000198850">
    <property type="component" value="Unassembled WGS sequence"/>
</dbReference>
<dbReference type="AlphaFoldDB" id="A0A1H4GAN2"/>
<dbReference type="Pfam" id="PF00512">
    <property type="entry name" value="HisKA"/>
    <property type="match status" value="1"/>
</dbReference>
<keyword evidence="6" id="KW-1133">Transmembrane helix</keyword>
<evidence type="ECO:0000256" key="3">
    <source>
        <dbReference type="ARBA" id="ARBA00022553"/>
    </source>
</evidence>
<dbReference type="EC" id="2.7.13.3" evidence="2"/>
<dbReference type="PRINTS" id="PR00344">
    <property type="entry name" value="BCTRLSENSOR"/>
</dbReference>
<protein>
    <recommendedName>
        <fullName evidence="2">histidine kinase</fullName>
        <ecNumber evidence="2">2.7.13.3</ecNumber>
    </recommendedName>
</protein>
<dbReference type="CDD" id="cd00075">
    <property type="entry name" value="HATPase"/>
    <property type="match status" value="1"/>
</dbReference>
<dbReference type="EMBL" id="FNRA01000009">
    <property type="protein sequence ID" value="SEB06070.1"/>
    <property type="molecule type" value="Genomic_DNA"/>
</dbReference>
<dbReference type="CDD" id="cd00082">
    <property type="entry name" value="HisKA"/>
    <property type="match status" value="1"/>
</dbReference>
<keyword evidence="6" id="KW-0472">Membrane</keyword>
<feature type="domain" description="Histidine kinase" evidence="7">
    <location>
        <begin position="275"/>
        <end position="495"/>
    </location>
</feature>
<dbReference type="Gene3D" id="1.10.287.130">
    <property type="match status" value="1"/>
</dbReference>
<keyword evidence="6" id="KW-0812">Transmembrane</keyword>
<keyword evidence="4" id="KW-0808">Transferase</keyword>
<dbReference type="SMART" id="SM00388">
    <property type="entry name" value="HisKA"/>
    <property type="match status" value="1"/>
</dbReference>
<dbReference type="GO" id="GO:0000155">
    <property type="term" value="F:phosphorelay sensor kinase activity"/>
    <property type="evidence" value="ECO:0007669"/>
    <property type="project" value="InterPro"/>
</dbReference>
<name>A0A1H4GAN2_9SPHI</name>
<feature type="transmembrane region" description="Helical" evidence="6">
    <location>
        <begin position="20"/>
        <end position="38"/>
    </location>
</feature>